<evidence type="ECO:0000256" key="4">
    <source>
        <dbReference type="ARBA" id="ARBA00022750"/>
    </source>
</evidence>
<protein>
    <recommendedName>
        <fullName evidence="8">Peptidase A1 domain-containing protein</fullName>
    </recommendedName>
</protein>
<accession>A0ABP0C6W1</accession>
<evidence type="ECO:0000256" key="6">
    <source>
        <dbReference type="RuleBase" id="RU000454"/>
    </source>
</evidence>
<evidence type="ECO:0000259" key="8">
    <source>
        <dbReference type="PROSITE" id="PS51767"/>
    </source>
</evidence>
<dbReference type="PRINTS" id="PR00792">
    <property type="entry name" value="PEPSIN"/>
</dbReference>
<keyword evidence="10" id="KW-1185">Reference proteome</keyword>
<organism evidence="9 10">
    <name type="scientific">Sporothrix bragantina</name>
    <dbReference type="NCBI Taxonomy" id="671064"/>
    <lineage>
        <taxon>Eukaryota</taxon>
        <taxon>Fungi</taxon>
        <taxon>Dikarya</taxon>
        <taxon>Ascomycota</taxon>
        <taxon>Pezizomycotina</taxon>
        <taxon>Sordariomycetes</taxon>
        <taxon>Sordariomycetidae</taxon>
        <taxon>Ophiostomatales</taxon>
        <taxon>Ophiostomataceae</taxon>
        <taxon>Sporothrix</taxon>
    </lineage>
</organism>
<dbReference type="InterPro" id="IPR033121">
    <property type="entry name" value="PEPTIDASE_A1"/>
</dbReference>
<comment type="caution">
    <text evidence="9">The sequence shown here is derived from an EMBL/GenBank/DDBJ whole genome shotgun (WGS) entry which is preliminary data.</text>
</comment>
<dbReference type="CDD" id="cd05474">
    <property type="entry name" value="SAP_like"/>
    <property type="match status" value="1"/>
</dbReference>
<proteinExistence type="inferred from homology"/>
<comment type="similarity">
    <text evidence="1 6">Belongs to the peptidase A1 family.</text>
</comment>
<feature type="signal peptide" evidence="7">
    <location>
        <begin position="1"/>
        <end position="18"/>
    </location>
</feature>
<dbReference type="InterPro" id="IPR021109">
    <property type="entry name" value="Peptidase_aspartic_dom_sf"/>
</dbReference>
<keyword evidence="5 6" id="KW-0378">Hydrolase</keyword>
<dbReference type="PROSITE" id="PS00141">
    <property type="entry name" value="ASP_PROTEASE"/>
    <property type="match status" value="1"/>
</dbReference>
<feature type="chain" id="PRO_5046335893" description="Peptidase A1 domain-containing protein" evidence="7">
    <location>
        <begin position="19"/>
        <end position="505"/>
    </location>
</feature>
<dbReference type="PANTHER" id="PTHR47966:SF65">
    <property type="entry name" value="ASPARTIC-TYPE ENDOPEPTIDASE"/>
    <property type="match status" value="1"/>
</dbReference>
<sequence length="505" mass="51582">MRTTSFAAGAIFAAAANAALPDGVAQLDVGRRQAHPRLRRRATANTDSTSIANDLSEGGYFVTCKIGTPAQTLTLQLDTGSSDIWVPSSSASVCESSRNSDGCSLVNSADSSTFVVTGKDEFSIAYVDGSHSDGSYFTDVFSIGSSTVTNMTMGLGESTDINFGLVGVGYKTDEAIVSTEEDLSAAYNNLPLVMVQEGVIKTNAYSLWLNDLDASTGNLLFGGVDTAKYTGDMIKVDVYTDPDTGTFSSFIVALTSVEAVSSSGSDTLTSTSFPVAVVLDSGTTLSYVPQDLAEQIWKETGAVYNAEAAVAVIPCSRASSGGYFTFGFGGPNGASIKVAMDELVLDLYSSGTATFSSGQYKGEAACEFGIQNSSSSGPFLLGDTFLRSAYVVYDLVNNEIGLAQTNFNTSDSNIVAFASSGAPIPSATAAPSQAQVTQTPTFTTPAFAAESGFGSTATATSSSGGSSGGSGGGSNAAGVNAVPMDLLRIGVISATLFAAGGLLIL</sequence>
<evidence type="ECO:0000313" key="9">
    <source>
        <dbReference type="EMBL" id="CAK7227296.1"/>
    </source>
</evidence>
<dbReference type="Proteomes" id="UP001642406">
    <property type="component" value="Unassembled WGS sequence"/>
</dbReference>
<keyword evidence="3 7" id="KW-0732">Signal</keyword>
<keyword evidence="2 6" id="KW-0645">Protease</keyword>
<dbReference type="EMBL" id="CAWUHC010000064">
    <property type="protein sequence ID" value="CAK7227296.1"/>
    <property type="molecule type" value="Genomic_DNA"/>
</dbReference>
<feature type="domain" description="Peptidase A1" evidence="8">
    <location>
        <begin position="60"/>
        <end position="403"/>
    </location>
</feature>
<dbReference type="InterPro" id="IPR001461">
    <property type="entry name" value="Aspartic_peptidase_A1"/>
</dbReference>
<dbReference type="Gene3D" id="2.40.70.10">
    <property type="entry name" value="Acid Proteases"/>
    <property type="match status" value="2"/>
</dbReference>
<dbReference type="InterPro" id="IPR001969">
    <property type="entry name" value="Aspartic_peptidase_AS"/>
</dbReference>
<evidence type="ECO:0000313" key="10">
    <source>
        <dbReference type="Proteomes" id="UP001642406"/>
    </source>
</evidence>
<name>A0ABP0C6W1_9PEZI</name>
<evidence type="ECO:0000256" key="2">
    <source>
        <dbReference type="ARBA" id="ARBA00022670"/>
    </source>
</evidence>
<dbReference type="PANTHER" id="PTHR47966">
    <property type="entry name" value="BETA-SITE APP-CLEAVING ENZYME, ISOFORM A-RELATED"/>
    <property type="match status" value="1"/>
</dbReference>
<gene>
    <name evidence="9" type="ORF">SBRCBS47491_006523</name>
</gene>
<dbReference type="PROSITE" id="PS51767">
    <property type="entry name" value="PEPTIDASE_A1"/>
    <property type="match status" value="1"/>
</dbReference>
<dbReference type="Pfam" id="PF00026">
    <property type="entry name" value="Asp"/>
    <property type="match status" value="1"/>
</dbReference>
<dbReference type="InterPro" id="IPR033876">
    <property type="entry name" value="SAP-like"/>
</dbReference>
<evidence type="ECO:0000256" key="1">
    <source>
        <dbReference type="ARBA" id="ARBA00007447"/>
    </source>
</evidence>
<keyword evidence="4 6" id="KW-0064">Aspartyl protease</keyword>
<evidence type="ECO:0000256" key="5">
    <source>
        <dbReference type="ARBA" id="ARBA00022801"/>
    </source>
</evidence>
<evidence type="ECO:0000256" key="3">
    <source>
        <dbReference type="ARBA" id="ARBA00022729"/>
    </source>
</evidence>
<reference evidence="9 10" key="1">
    <citation type="submission" date="2024-01" db="EMBL/GenBank/DDBJ databases">
        <authorList>
            <person name="Allen C."/>
            <person name="Tagirdzhanova G."/>
        </authorList>
    </citation>
    <scope>NUCLEOTIDE SEQUENCE [LARGE SCALE GENOMIC DNA]</scope>
</reference>
<dbReference type="SUPFAM" id="SSF50630">
    <property type="entry name" value="Acid proteases"/>
    <property type="match status" value="1"/>
</dbReference>
<evidence type="ECO:0000256" key="7">
    <source>
        <dbReference type="SAM" id="SignalP"/>
    </source>
</evidence>